<evidence type="ECO:0000313" key="1">
    <source>
        <dbReference type="EMBL" id="HEX62026.1"/>
    </source>
</evidence>
<name>A0A831YTI8_UNCKA</name>
<accession>A0A831YTI8</accession>
<sequence length="191" mass="21591">MITTVAERRSDVLEHARVVSEQATILALSFRAGLASDENNRFLVEPSSLFFDNHRGRDLFLWRNGNFLRIDVTASGRFAGSKIKRSVAHAKRGHGWVFILLVDYQSAMYDVAGIGKPDRERCFNAAVLRIKDVHPVAFSKACPLHGNACRFARELWKFGAAITRSMEDCPNPRVRETIKPFIMKVSDPPFK</sequence>
<proteinExistence type="predicted"/>
<organism evidence="1">
    <name type="scientific">candidate division WWE3 bacterium</name>
    <dbReference type="NCBI Taxonomy" id="2053526"/>
    <lineage>
        <taxon>Bacteria</taxon>
        <taxon>Katanobacteria</taxon>
    </lineage>
</organism>
<dbReference type="EMBL" id="DSPJ01000068">
    <property type="protein sequence ID" value="HEX62026.1"/>
    <property type="molecule type" value="Genomic_DNA"/>
</dbReference>
<gene>
    <name evidence="1" type="ORF">ENR01_02640</name>
</gene>
<dbReference type="AlphaFoldDB" id="A0A831YTI8"/>
<reference evidence="1" key="1">
    <citation type="journal article" date="2020" name="mSystems">
        <title>Genome- and Community-Level Interaction Insights into Carbon Utilization and Element Cycling Functions of Hydrothermarchaeota in Hydrothermal Sediment.</title>
        <authorList>
            <person name="Zhou Z."/>
            <person name="Liu Y."/>
            <person name="Xu W."/>
            <person name="Pan J."/>
            <person name="Luo Z.H."/>
            <person name="Li M."/>
        </authorList>
    </citation>
    <scope>NUCLEOTIDE SEQUENCE [LARGE SCALE GENOMIC DNA]</scope>
    <source>
        <strain evidence="1">SpSt-361</strain>
    </source>
</reference>
<comment type="caution">
    <text evidence="1">The sequence shown here is derived from an EMBL/GenBank/DDBJ whole genome shotgun (WGS) entry which is preliminary data.</text>
</comment>
<protein>
    <submittedName>
        <fullName evidence="1">Uncharacterized protein</fullName>
    </submittedName>
</protein>